<protein>
    <submittedName>
        <fullName evidence="6">LacI family DNA-binding transcriptional regulator</fullName>
    </submittedName>
</protein>
<dbReference type="Pfam" id="PF00356">
    <property type="entry name" value="LacI"/>
    <property type="match status" value="1"/>
</dbReference>
<dbReference type="Gene3D" id="1.10.260.40">
    <property type="entry name" value="lambda repressor-like DNA-binding domains"/>
    <property type="match status" value="1"/>
</dbReference>
<reference evidence="6 7" key="1">
    <citation type="submission" date="2021-08" db="EMBL/GenBank/DDBJ databases">
        <authorList>
            <person name="Zhang D."/>
            <person name="Zhang A."/>
            <person name="Wang L."/>
        </authorList>
    </citation>
    <scope>NUCLEOTIDE SEQUENCE [LARGE SCALE GENOMIC DNA]</scope>
    <source>
        <strain evidence="6 7">WL0086</strain>
    </source>
</reference>
<dbReference type="EMBL" id="CP139781">
    <property type="protein sequence ID" value="WRQ87085.1"/>
    <property type="molecule type" value="Genomic_DNA"/>
</dbReference>
<dbReference type="InterPro" id="IPR010982">
    <property type="entry name" value="Lambda_DNA-bd_dom_sf"/>
</dbReference>
<dbReference type="InterPro" id="IPR046335">
    <property type="entry name" value="LacI/GalR-like_sensor"/>
</dbReference>
<name>A0ABZ1C613_9BACT</name>
<proteinExistence type="predicted"/>
<sequence length="373" mass="40831">MRRHSQTPSLGTIAEAAGVSRAAVSMALRNHPRIPVSTRERIQKIANELGWRPNPLLAEAMSAIRAGQPTTDRITLAWVTSDHRRDGWRVGPFMGRCWEGAEERAERAGYRLEHFWLGDVGGNATRLSEILYNRGINGVIIAPLYEPGTLAMQWPRFAAATIAYTLTEPRLHRANDNHSAAARVCVARLHAAGRRRIGLALAARLDHRVADQWTGGYLLETFAEGIGNDALLHRPYDLDPKSFLAWVELAQPDAIISTEPRILEWLAEAKINVPTDIAYCSLDLAKDDGAVAGIYQDAHGIGAAAVDLVAGQLLRHERGLPQKPKTTVIDGRWIDGATAPVVPEGLDHALLRKTAHLLVNTGPFGTTHPVAYD</sequence>
<keyword evidence="4" id="KW-0804">Transcription</keyword>
<evidence type="ECO:0000259" key="5">
    <source>
        <dbReference type="PROSITE" id="PS50932"/>
    </source>
</evidence>
<keyword evidence="1" id="KW-0678">Repressor</keyword>
<dbReference type="InterPro" id="IPR028082">
    <property type="entry name" value="Peripla_BP_I"/>
</dbReference>
<keyword evidence="7" id="KW-1185">Reference proteome</keyword>
<dbReference type="Gene3D" id="3.40.50.2300">
    <property type="match status" value="2"/>
</dbReference>
<dbReference type="InterPro" id="IPR000843">
    <property type="entry name" value="HTH_LacI"/>
</dbReference>
<evidence type="ECO:0000256" key="2">
    <source>
        <dbReference type="ARBA" id="ARBA00023015"/>
    </source>
</evidence>
<accession>A0ABZ1C613</accession>
<evidence type="ECO:0000256" key="3">
    <source>
        <dbReference type="ARBA" id="ARBA00023125"/>
    </source>
</evidence>
<dbReference type="SUPFAM" id="SSF53822">
    <property type="entry name" value="Periplasmic binding protein-like I"/>
    <property type="match status" value="1"/>
</dbReference>
<evidence type="ECO:0000313" key="6">
    <source>
        <dbReference type="EMBL" id="WRQ87085.1"/>
    </source>
</evidence>
<dbReference type="PROSITE" id="PS50932">
    <property type="entry name" value="HTH_LACI_2"/>
    <property type="match status" value="1"/>
</dbReference>
<dbReference type="PANTHER" id="PTHR30146:SF148">
    <property type="entry name" value="HTH-TYPE TRANSCRIPTIONAL REPRESSOR PURR-RELATED"/>
    <property type="match status" value="1"/>
</dbReference>
<gene>
    <name evidence="6" type="ORF">K1X11_019900</name>
</gene>
<keyword evidence="3 6" id="KW-0238">DNA-binding</keyword>
<dbReference type="GO" id="GO:0003677">
    <property type="term" value="F:DNA binding"/>
    <property type="evidence" value="ECO:0007669"/>
    <property type="project" value="UniProtKB-KW"/>
</dbReference>
<dbReference type="RefSeq" id="WP_221029501.1">
    <property type="nucleotide sequence ID" value="NZ_CP139781.1"/>
</dbReference>
<reference evidence="6 7" key="2">
    <citation type="submission" date="2023-12" db="EMBL/GenBank/DDBJ databases">
        <title>Description of an unclassified Opitutus bacterium of Verrucomicrobiota.</title>
        <authorList>
            <person name="Zhang D.-F."/>
        </authorList>
    </citation>
    <scope>NUCLEOTIDE SEQUENCE [LARGE SCALE GENOMIC DNA]</scope>
    <source>
        <strain evidence="6 7">WL0086</strain>
    </source>
</reference>
<dbReference type="PANTHER" id="PTHR30146">
    <property type="entry name" value="LACI-RELATED TRANSCRIPTIONAL REPRESSOR"/>
    <property type="match status" value="1"/>
</dbReference>
<keyword evidence="2" id="KW-0805">Transcription regulation</keyword>
<dbReference type="Proteomes" id="UP000738431">
    <property type="component" value="Chromosome"/>
</dbReference>
<dbReference type="SUPFAM" id="SSF47413">
    <property type="entry name" value="lambda repressor-like DNA-binding domains"/>
    <property type="match status" value="1"/>
</dbReference>
<dbReference type="Pfam" id="PF13377">
    <property type="entry name" value="Peripla_BP_3"/>
    <property type="match status" value="1"/>
</dbReference>
<evidence type="ECO:0000313" key="7">
    <source>
        <dbReference type="Proteomes" id="UP000738431"/>
    </source>
</evidence>
<organism evidence="6 7">
    <name type="scientific">Actomonas aquatica</name>
    <dbReference type="NCBI Taxonomy" id="2866162"/>
    <lineage>
        <taxon>Bacteria</taxon>
        <taxon>Pseudomonadati</taxon>
        <taxon>Verrucomicrobiota</taxon>
        <taxon>Opitutia</taxon>
        <taxon>Opitutales</taxon>
        <taxon>Opitutaceae</taxon>
        <taxon>Actomonas</taxon>
    </lineage>
</organism>
<dbReference type="CDD" id="cd01392">
    <property type="entry name" value="HTH_LacI"/>
    <property type="match status" value="1"/>
</dbReference>
<evidence type="ECO:0000256" key="1">
    <source>
        <dbReference type="ARBA" id="ARBA00022491"/>
    </source>
</evidence>
<evidence type="ECO:0000256" key="4">
    <source>
        <dbReference type="ARBA" id="ARBA00023163"/>
    </source>
</evidence>
<dbReference type="SMART" id="SM00354">
    <property type="entry name" value="HTH_LACI"/>
    <property type="match status" value="1"/>
</dbReference>
<feature type="domain" description="HTH lacI-type" evidence="5">
    <location>
        <begin position="8"/>
        <end position="62"/>
    </location>
</feature>